<accession>A0A8B8QVN0</accession>
<evidence type="ECO:0000256" key="1">
    <source>
        <dbReference type="ARBA" id="ARBA00012513"/>
    </source>
</evidence>
<protein>
    <recommendedName>
        <fullName evidence="1">non-specific serine/threonine protein kinase</fullName>
        <ecNumber evidence="1">2.7.11.1</ecNumber>
    </recommendedName>
</protein>
<dbReference type="InterPro" id="IPR051564">
    <property type="entry name" value="LRR_receptor-like_kinase"/>
</dbReference>
<dbReference type="PANTHER" id="PTHR48055">
    <property type="entry name" value="LEUCINE-RICH REPEAT RECEPTOR PROTEIN KINASE EMS1"/>
    <property type="match status" value="1"/>
</dbReference>
<reference evidence="11" key="1">
    <citation type="submission" date="2025-08" db="UniProtKB">
        <authorList>
            <consortium name="RefSeq"/>
        </authorList>
    </citation>
    <scope>IDENTIFICATION</scope>
    <source>
        <tissue evidence="11">Leaf</tissue>
    </source>
</reference>
<organism evidence="10 11">
    <name type="scientific">Rhodamnia argentea</name>
    <dbReference type="NCBI Taxonomy" id="178133"/>
    <lineage>
        <taxon>Eukaryota</taxon>
        <taxon>Viridiplantae</taxon>
        <taxon>Streptophyta</taxon>
        <taxon>Embryophyta</taxon>
        <taxon>Tracheophyta</taxon>
        <taxon>Spermatophyta</taxon>
        <taxon>Magnoliopsida</taxon>
        <taxon>eudicotyledons</taxon>
        <taxon>Gunneridae</taxon>
        <taxon>Pentapetalae</taxon>
        <taxon>rosids</taxon>
        <taxon>malvids</taxon>
        <taxon>Myrtales</taxon>
        <taxon>Myrtaceae</taxon>
        <taxon>Myrtoideae</taxon>
        <taxon>Myrteae</taxon>
        <taxon>Australasian group</taxon>
        <taxon>Rhodamnia</taxon>
    </lineage>
</organism>
<dbReference type="Gene3D" id="1.10.510.10">
    <property type="entry name" value="Transferase(Phosphotransferase) domain 1"/>
    <property type="match status" value="1"/>
</dbReference>
<evidence type="ECO:0000259" key="9">
    <source>
        <dbReference type="PROSITE" id="PS50011"/>
    </source>
</evidence>
<evidence type="ECO:0000256" key="5">
    <source>
        <dbReference type="ARBA" id="ARBA00022777"/>
    </source>
</evidence>
<dbReference type="Pfam" id="PF00069">
    <property type="entry name" value="Pkinase"/>
    <property type="match status" value="1"/>
</dbReference>
<dbReference type="FunFam" id="1.10.510.10:FF:001023">
    <property type="entry name" value="Os07g0541700 protein"/>
    <property type="match status" value="1"/>
</dbReference>
<keyword evidence="2" id="KW-0723">Serine/threonine-protein kinase</keyword>
<dbReference type="KEGG" id="rarg:115755215"/>
<dbReference type="GO" id="GO:0005524">
    <property type="term" value="F:ATP binding"/>
    <property type="evidence" value="ECO:0007669"/>
    <property type="project" value="UniProtKB-KW"/>
</dbReference>
<feature type="domain" description="Protein kinase" evidence="9">
    <location>
        <begin position="1"/>
        <end position="139"/>
    </location>
</feature>
<dbReference type="InterPro" id="IPR000719">
    <property type="entry name" value="Prot_kinase_dom"/>
</dbReference>
<evidence type="ECO:0000256" key="3">
    <source>
        <dbReference type="ARBA" id="ARBA00022679"/>
    </source>
</evidence>
<gene>
    <name evidence="11" type="primary">LOC115755215</name>
</gene>
<dbReference type="PROSITE" id="PS50011">
    <property type="entry name" value="PROTEIN_KINASE_DOM"/>
    <property type="match status" value="1"/>
</dbReference>
<keyword evidence="6" id="KW-0067">ATP-binding</keyword>
<keyword evidence="4" id="KW-0547">Nucleotide-binding</keyword>
<dbReference type="PANTHER" id="PTHR48055:SF57">
    <property type="entry name" value="PROTEIN KINASE DOMAIN-CONTAINING PROTEIN"/>
    <property type="match status" value="1"/>
</dbReference>
<dbReference type="SUPFAM" id="SSF56112">
    <property type="entry name" value="Protein kinase-like (PK-like)"/>
    <property type="match status" value="1"/>
</dbReference>
<dbReference type="InterPro" id="IPR011009">
    <property type="entry name" value="Kinase-like_dom_sf"/>
</dbReference>
<keyword evidence="10" id="KW-1185">Reference proteome</keyword>
<evidence type="ECO:0000256" key="4">
    <source>
        <dbReference type="ARBA" id="ARBA00022741"/>
    </source>
</evidence>
<evidence type="ECO:0000256" key="7">
    <source>
        <dbReference type="ARBA" id="ARBA00047899"/>
    </source>
</evidence>
<dbReference type="GO" id="GO:0004674">
    <property type="term" value="F:protein serine/threonine kinase activity"/>
    <property type="evidence" value="ECO:0007669"/>
    <property type="project" value="UniProtKB-KW"/>
</dbReference>
<dbReference type="OrthoDB" id="1103805at2759"/>
<dbReference type="PROSITE" id="PS00108">
    <property type="entry name" value="PROTEIN_KINASE_ST"/>
    <property type="match status" value="1"/>
</dbReference>
<dbReference type="GeneID" id="115755215"/>
<evidence type="ECO:0000256" key="6">
    <source>
        <dbReference type="ARBA" id="ARBA00022840"/>
    </source>
</evidence>
<dbReference type="EC" id="2.7.11.1" evidence="1"/>
<name>A0A8B8QVN0_9MYRT</name>
<dbReference type="RefSeq" id="XP_030550393.1">
    <property type="nucleotide sequence ID" value="XM_030694533.1"/>
</dbReference>
<evidence type="ECO:0000313" key="11">
    <source>
        <dbReference type="RefSeq" id="XP_030550393.1"/>
    </source>
</evidence>
<dbReference type="InterPro" id="IPR008271">
    <property type="entry name" value="Ser/Thr_kinase_AS"/>
</dbReference>
<dbReference type="AlphaFoldDB" id="A0A8B8QVN0"/>
<evidence type="ECO:0000256" key="8">
    <source>
        <dbReference type="ARBA" id="ARBA00048679"/>
    </source>
</evidence>
<keyword evidence="5" id="KW-0418">Kinase</keyword>
<keyword evidence="3" id="KW-0808">Transferase</keyword>
<evidence type="ECO:0000313" key="10">
    <source>
        <dbReference type="Proteomes" id="UP000827889"/>
    </source>
</evidence>
<comment type="catalytic activity">
    <reaction evidence="8">
        <text>L-seryl-[protein] + ATP = O-phospho-L-seryl-[protein] + ADP + H(+)</text>
        <dbReference type="Rhea" id="RHEA:17989"/>
        <dbReference type="Rhea" id="RHEA-COMP:9863"/>
        <dbReference type="Rhea" id="RHEA-COMP:11604"/>
        <dbReference type="ChEBI" id="CHEBI:15378"/>
        <dbReference type="ChEBI" id="CHEBI:29999"/>
        <dbReference type="ChEBI" id="CHEBI:30616"/>
        <dbReference type="ChEBI" id="CHEBI:83421"/>
        <dbReference type="ChEBI" id="CHEBI:456216"/>
        <dbReference type="EC" id="2.7.11.1"/>
    </reaction>
</comment>
<dbReference type="Proteomes" id="UP000827889">
    <property type="component" value="Chromosome 5"/>
</dbReference>
<proteinExistence type="predicted"/>
<comment type="catalytic activity">
    <reaction evidence="7">
        <text>L-threonyl-[protein] + ATP = O-phospho-L-threonyl-[protein] + ADP + H(+)</text>
        <dbReference type="Rhea" id="RHEA:46608"/>
        <dbReference type="Rhea" id="RHEA-COMP:11060"/>
        <dbReference type="Rhea" id="RHEA-COMP:11605"/>
        <dbReference type="ChEBI" id="CHEBI:15378"/>
        <dbReference type="ChEBI" id="CHEBI:30013"/>
        <dbReference type="ChEBI" id="CHEBI:30616"/>
        <dbReference type="ChEBI" id="CHEBI:61977"/>
        <dbReference type="ChEBI" id="CHEBI:456216"/>
        <dbReference type="EC" id="2.7.11.1"/>
    </reaction>
</comment>
<evidence type="ECO:0000256" key="2">
    <source>
        <dbReference type="ARBA" id="ARBA00022527"/>
    </source>
</evidence>
<sequence length="139" mass="15476">MDFRGNDFKALIYEFMANESLEEWLHPRTKGRDDERGESKNLRLVQRLNIAGDIATAIEYLHKGCSLPIIHGDLKPSNVLLDNDMVARVGDFGLAKIISTMSYEAIGVQDQGSSTSTAVRRSIGYVPPDFVKMTVNDLS</sequence>
<dbReference type="GO" id="GO:0016020">
    <property type="term" value="C:membrane"/>
    <property type="evidence" value="ECO:0007669"/>
    <property type="project" value="TreeGrafter"/>
</dbReference>